<sequence length="259" mass="26924">MADTTVQDSNKVAQLEPTSNGVPTTNFETKASDAIDADTGKTAEAPLAPADPRKQAVVASVDVSEPTNEEPPSIAKGDLSSKVDAADTLAQQPEKQTDQVPTPVSQEPVAESSETAATAPDAQSKLSPKPVSVEEVKDEEMPTVNPTTTGAPQTDGAAKAASNPTSEPSPEKTEPEKCEPDTGDKRKTDEADNAPVEAKPAQDGAVTDEPAEKKQKTNGAATNGTTRKKPGRPRKDKNAPAPVGRTLRKTRSQGAAEVQ</sequence>
<feature type="compositionally biased region" description="Basic and acidic residues" evidence="1">
    <location>
        <begin position="169"/>
        <end position="190"/>
    </location>
</feature>
<reference evidence="2 3" key="1">
    <citation type="submission" date="2018-06" db="EMBL/GenBank/DDBJ databases">
        <title>Complete Genomes of Monosporascus.</title>
        <authorList>
            <person name="Robinson A.J."/>
            <person name="Natvig D.O."/>
        </authorList>
    </citation>
    <scope>NUCLEOTIDE SEQUENCE [LARGE SCALE GENOMIC DNA]</scope>
    <source>
        <strain evidence="2 3">CBS 110550</strain>
    </source>
</reference>
<dbReference type="AlphaFoldDB" id="A0A4Q4T3Z8"/>
<feature type="compositionally biased region" description="Basic and acidic residues" evidence="1">
    <location>
        <begin position="30"/>
        <end position="41"/>
    </location>
</feature>
<feature type="compositionally biased region" description="Polar residues" evidence="1">
    <location>
        <begin position="89"/>
        <end position="105"/>
    </location>
</feature>
<name>A0A4Q4T3Z8_9PEZI</name>
<keyword evidence="3" id="KW-1185">Reference proteome</keyword>
<protein>
    <submittedName>
        <fullName evidence="2">Uncharacterized protein</fullName>
    </submittedName>
</protein>
<evidence type="ECO:0000313" key="2">
    <source>
        <dbReference type="EMBL" id="RYO99663.1"/>
    </source>
</evidence>
<evidence type="ECO:0000256" key="1">
    <source>
        <dbReference type="SAM" id="MobiDB-lite"/>
    </source>
</evidence>
<dbReference type="Proteomes" id="UP000293360">
    <property type="component" value="Unassembled WGS sequence"/>
</dbReference>
<dbReference type="EMBL" id="QJNU01000410">
    <property type="protein sequence ID" value="RYO99663.1"/>
    <property type="molecule type" value="Genomic_DNA"/>
</dbReference>
<dbReference type="OrthoDB" id="5235746at2759"/>
<evidence type="ECO:0000313" key="3">
    <source>
        <dbReference type="Proteomes" id="UP000293360"/>
    </source>
</evidence>
<gene>
    <name evidence="2" type="ORF">DL764_006747</name>
</gene>
<accession>A0A4Q4T3Z8</accession>
<proteinExistence type="predicted"/>
<feature type="compositionally biased region" description="Polar residues" evidence="1">
    <location>
        <begin position="1"/>
        <end position="29"/>
    </location>
</feature>
<feature type="compositionally biased region" description="Basic residues" evidence="1">
    <location>
        <begin position="226"/>
        <end position="235"/>
    </location>
</feature>
<comment type="caution">
    <text evidence="2">The sequence shown here is derived from an EMBL/GenBank/DDBJ whole genome shotgun (WGS) entry which is preliminary data.</text>
</comment>
<feature type="region of interest" description="Disordered" evidence="1">
    <location>
        <begin position="1"/>
        <end position="259"/>
    </location>
</feature>
<organism evidence="2 3">
    <name type="scientific">Monosporascus ibericus</name>
    <dbReference type="NCBI Taxonomy" id="155417"/>
    <lineage>
        <taxon>Eukaryota</taxon>
        <taxon>Fungi</taxon>
        <taxon>Dikarya</taxon>
        <taxon>Ascomycota</taxon>
        <taxon>Pezizomycotina</taxon>
        <taxon>Sordariomycetes</taxon>
        <taxon>Xylariomycetidae</taxon>
        <taxon>Xylariales</taxon>
        <taxon>Xylariales incertae sedis</taxon>
        <taxon>Monosporascus</taxon>
    </lineage>
</organism>